<evidence type="ECO:0000256" key="7">
    <source>
        <dbReference type="ARBA" id="ARBA00022989"/>
    </source>
</evidence>
<dbReference type="CDD" id="cd06261">
    <property type="entry name" value="TM_PBP2"/>
    <property type="match status" value="1"/>
</dbReference>
<keyword evidence="6 9" id="KW-0812">Transmembrane</keyword>
<keyword evidence="4" id="KW-1003">Cell membrane</keyword>
<dbReference type="PANTHER" id="PTHR30614">
    <property type="entry name" value="MEMBRANE COMPONENT OF AMINO ACID ABC TRANSPORTER"/>
    <property type="match status" value="1"/>
</dbReference>
<evidence type="ECO:0000313" key="12">
    <source>
        <dbReference type="Proteomes" id="UP001156882"/>
    </source>
</evidence>
<dbReference type="InterPro" id="IPR010065">
    <property type="entry name" value="AA_ABC_transptr_permease_3TM"/>
</dbReference>
<evidence type="ECO:0000256" key="1">
    <source>
        <dbReference type="ARBA" id="ARBA00004429"/>
    </source>
</evidence>
<gene>
    <name evidence="11" type="primary">nocM</name>
    <name evidence="11" type="ORF">GCM10007874_61590</name>
</gene>
<dbReference type="Pfam" id="PF00528">
    <property type="entry name" value="BPD_transp_1"/>
    <property type="match status" value="1"/>
</dbReference>
<evidence type="ECO:0000256" key="9">
    <source>
        <dbReference type="RuleBase" id="RU363032"/>
    </source>
</evidence>
<reference evidence="12" key="1">
    <citation type="journal article" date="2019" name="Int. J. Syst. Evol. Microbiol.">
        <title>The Global Catalogue of Microorganisms (GCM) 10K type strain sequencing project: providing services to taxonomists for standard genome sequencing and annotation.</title>
        <authorList>
            <consortium name="The Broad Institute Genomics Platform"/>
            <consortium name="The Broad Institute Genome Sequencing Center for Infectious Disease"/>
            <person name="Wu L."/>
            <person name="Ma J."/>
        </authorList>
    </citation>
    <scope>NUCLEOTIDE SEQUENCE [LARGE SCALE GENOMIC DNA]</scope>
    <source>
        <strain evidence="12">NBRC 101365</strain>
    </source>
</reference>
<name>A0ABQ6CSL9_9HYPH</name>
<dbReference type="PANTHER" id="PTHR30614:SF10">
    <property type="entry name" value="ARGININE ABC TRANSPORTER PERMEASE PROTEIN ARTM"/>
    <property type="match status" value="1"/>
</dbReference>
<dbReference type="EMBL" id="BSPC01000069">
    <property type="protein sequence ID" value="GLS23139.1"/>
    <property type="molecule type" value="Genomic_DNA"/>
</dbReference>
<sequence>MDSNFLITTFQQILNVLPTTLALFALSVPIGAVFAVFILWMRMSANPILSGFAKTYIFFFRGTPLLIQMFLIFYGLAQFQFFHLPMFWVILANRFWTTVMCLAFCTAAYSAEIFRGGLLAVPSKEIEAGRAIGMSGFKLLRRIVAPSALRQALPAYSTEVVLMLKSTSLAGLLGVVEMTGIAQKIGRQTLHEVLTLCLAGIVYLVVGFLIILLLGWFERLLSPHLRVMPPSAQTPRTIVG</sequence>
<dbReference type="InterPro" id="IPR043429">
    <property type="entry name" value="ArtM/GltK/GlnP/TcyL/YhdX-like"/>
</dbReference>
<evidence type="ECO:0000256" key="5">
    <source>
        <dbReference type="ARBA" id="ARBA00022519"/>
    </source>
</evidence>
<feature type="transmembrane region" description="Helical" evidence="9">
    <location>
        <begin position="193"/>
        <end position="217"/>
    </location>
</feature>
<evidence type="ECO:0000256" key="6">
    <source>
        <dbReference type="ARBA" id="ARBA00022692"/>
    </source>
</evidence>
<proteinExistence type="inferred from homology"/>
<dbReference type="SUPFAM" id="SSF161098">
    <property type="entry name" value="MetI-like"/>
    <property type="match status" value="1"/>
</dbReference>
<keyword evidence="12" id="KW-1185">Reference proteome</keyword>
<dbReference type="Gene3D" id="1.10.3720.10">
    <property type="entry name" value="MetI-like"/>
    <property type="match status" value="1"/>
</dbReference>
<dbReference type="InterPro" id="IPR035906">
    <property type="entry name" value="MetI-like_sf"/>
</dbReference>
<comment type="caution">
    <text evidence="11">The sequence shown here is derived from an EMBL/GenBank/DDBJ whole genome shotgun (WGS) entry which is preliminary data.</text>
</comment>
<evidence type="ECO:0000256" key="4">
    <source>
        <dbReference type="ARBA" id="ARBA00022475"/>
    </source>
</evidence>
<dbReference type="PROSITE" id="PS50928">
    <property type="entry name" value="ABC_TM1"/>
    <property type="match status" value="1"/>
</dbReference>
<comment type="similarity">
    <text evidence="2">Belongs to the binding-protein-dependent transport system permease family. HisMQ subfamily.</text>
</comment>
<organism evidence="11 12">
    <name type="scientific">Labrys miyagiensis</name>
    <dbReference type="NCBI Taxonomy" id="346912"/>
    <lineage>
        <taxon>Bacteria</taxon>
        <taxon>Pseudomonadati</taxon>
        <taxon>Pseudomonadota</taxon>
        <taxon>Alphaproteobacteria</taxon>
        <taxon>Hyphomicrobiales</taxon>
        <taxon>Xanthobacteraceae</taxon>
        <taxon>Labrys</taxon>
    </lineage>
</organism>
<keyword evidence="8 9" id="KW-0472">Membrane</keyword>
<dbReference type="NCBIfam" id="TIGR01726">
    <property type="entry name" value="HEQRo_perm_3TM"/>
    <property type="match status" value="1"/>
</dbReference>
<feature type="transmembrane region" description="Helical" evidence="9">
    <location>
        <begin position="20"/>
        <end position="41"/>
    </location>
</feature>
<dbReference type="Proteomes" id="UP001156882">
    <property type="component" value="Unassembled WGS sequence"/>
</dbReference>
<evidence type="ECO:0000256" key="2">
    <source>
        <dbReference type="ARBA" id="ARBA00010072"/>
    </source>
</evidence>
<feature type="domain" description="ABC transmembrane type-1" evidence="10">
    <location>
        <begin position="13"/>
        <end position="214"/>
    </location>
</feature>
<keyword evidence="7 9" id="KW-1133">Transmembrane helix</keyword>
<accession>A0ABQ6CSL9</accession>
<evidence type="ECO:0000256" key="8">
    <source>
        <dbReference type="ARBA" id="ARBA00023136"/>
    </source>
</evidence>
<keyword evidence="5" id="KW-0997">Cell inner membrane</keyword>
<evidence type="ECO:0000313" key="11">
    <source>
        <dbReference type="EMBL" id="GLS23139.1"/>
    </source>
</evidence>
<comment type="subcellular location">
    <subcellularLocation>
        <location evidence="1">Cell inner membrane</location>
        <topology evidence="1">Multi-pass membrane protein</topology>
    </subcellularLocation>
    <subcellularLocation>
        <location evidence="9">Cell membrane</location>
        <topology evidence="9">Multi-pass membrane protein</topology>
    </subcellularLocation>
</comment>
<protein>
    <submittedName>
        <fullName evidence="11">Nopaline transport system permease protein NocM</fullName>
    </submittedName>
</protein>
<evidence type="ECO:0000259" key="10">
    <source>
        <dbReference type="PROSITE" id="PS50928"/>
    </source>
</evidence>
<feature type="transmembrane region" description="Helical" evidence="9">
    <location>
        <begin position="53"/>
        <end position="74"/>
    </location>
</feature>
<evidence type="ECO:0000256" key="3">
    <source>
        <dbReference type="ARBA" id="ARBA00022448"/>
    </source>
</evidence>
<dbReference type="InterPro" id="IPR000515">
    <property type="entry name" value="MetI-like"/>
</dbReference>
<keyword evidence="3 9" id="KW-0813">Transport</keyword>
<dbReference type="RefSeq" id="WP_284316064.1">
    <property type="nucleotide sequence ID" value="NZ_BSPC01000069.1"/>
</dbReference>
<feature type="transmembrane region" description="Helical" evidence="9">
    <location>
        <begin position="86"/>
        <end position="109"/>
    </location>
</feature>